<dbReference type="InterPro" id="IPR051599">
    <property type="entry name" value="Cell_Envelope_Assoc"/>
</dbReference>
<protein>
    <submittedName>
        <fullName evidence="3">Unannotated protein</fullName>
    </submittedName>
</protein>
<name>A0A6J6N1C6_9ZZZZ</name>
<dbReference type="AlphaFoldDB" id="A0A6J6N1C6"/>
<feature type="transmembrane region" description="Helical" evidence="1">
    <location>
        <begin position="12"/>
        <end position="31"/>
    </location>
</feature>
<evidence type="ECO:0000313" key="3">
    <source>
        <dbReference type="EMBL" id="CAB4678714.1"/>
    </source>
</evidence>
<dbReference type="PANTHER" id="PTHR30336">
    <property type="entry name" value="INNER MEMBRANE PROTEIN, PROBABLE PERMEASE"/>
    <property type="match status" value="1"/>
</dbReference>
<organism evidence="3">
    <name type="scientific">freshwater metagenome</name>
    <dbReference type="NCBI Taxonomy" id="449393"/>
    <lineage>
        <taxon>unclassified sequences</taxon>
        <taxon>metagenomes</taxon>
        <taxon>ecological metagenomes</taxon>
    </lineage>
</organism>
<gene>
    <name evidence="3" type="ORF">UFOPK2362_00225</name>
</gene>
<dbReference type="EMBL" id="CAEZXI010000012">
    <property type="protein sequence ID" value="CAB4678714.1"/>
    <property type="molecule type" value="Genomic_DNA"/>
</dbReference>
<dbReference type="InterPro" id="IPR003848">
    <property type="entry name" value="DUF218"/>
</dbReference>
<proteinExistence type="predicted"/>
<keyword evidence="1" id="KW-0812">Transmembrane</keyword>
<dbReference type="PANTHER" id="PTHR30336:SF20">
    <property type="entry name" value="DUF218 DOMAIN-CONTAINING PROTEIN"/>
    <property type="match status" value="1"/>
</dbReference>
<evidence type="ECO:0000259" key="2">
    <source>
        <dbReference type="Pfam" id="PF02698"/>
    </source>
</evidence>
<keyword evidence="1" id="KW-0472">Membrane</keyword>
<feature type="domain" description="DUF218" evidence="2">
    <location>
        <begin position="42"/>
        <end position="186"/>
    </location>
</feature>
<sequence length="207" mass="22440">MFIFKFIRKIIAFVFLLIIIIPIYVIGNVWYTANNLTPVKSDVIVVLGAAQFDGRPSELLLARLQSASDNYKDKMAKVIYTVGAGAPGDRSTEAAAGYNWLIANGVPKKSIQAIPKGRDTLGSTEAYVAAMNKAKFTSVLIVTDSYHCLRAMTMAKDLSVTASCASSQTGPGALENSKLRYLLRESAAYLAYITVGRFGISLSDRVI</sequence>
<keyword evidence="1" id="KW-1133">Transmembrane helix</keyword>
<dbReference type="CDD" id="cd06259">
    <property type="entry name" value="YdcF-like"/>
    <property type="match status" value="1"/>
</dbReference>
<accession>A0A6J6N1C6</accession>
<evidence type="ECO:0000256" key="1">
    <source>
        <dbReference type="SAM" id="Phobius"/>
    </source>
</evidence>
<reference evidence="3" key="1">
    <citation type="submission" date="2020-05" db="EMBL/GenBank/DDBJ databases">
        <authorList>
            <person name="Chiriac C."/>
            <person name="Salcher M."/>
            <person name="Ghai R."/>
            <person name="Kavagutti S V."/>
        </authorList>
    </citation>
    <scope>NUCLEOTIDE SEQUENCE</scope>
</reference>
<dbReference type="GO" id="GO:0005886">
    <property type="term" value="C:plasma membrane"/>
    <property type="evidence" value="ECO:0007669"/>
    <property type="project" value="TreeGrafter"/>
</dbReference>
<dbReference type="Pfam" id="PF02698">
    <property type="entry name" value="DUF218"/>
    <property type="match status" value="1"/>
</dbReference>